<proteinExistence type="predicted"/>
<protein>
    <submittedName>
        <fullName evidence="1">Uncharacterized protein</fullName>
    </submittedName>
</protein>
<dbReference type="AlphaFoldDB" id="A0AAQ3MXD0"/>
<dbReference type="EMBL" id="CP144692">
    <property type="protein sequence ID" value="WVY98746.1"/>
    <property type="molecule type" value="Genomic_DNA"/>
</dbReference>
<dbReference type="Proteomes" id="UP001374535">
    <property type="component" value="Chromosome 9"/>
</dbReference>
<name>A0AAQ3MXD0_VIGMU</name>
<evidence type="ECO:0000313" key="2">
    <source>
        <dbReference type="Proteomes" id="UP001374535"/>
    </source>
</evidence>
<sequence length="204" mass="23426">MSEAKSQIESLRKWVVEHKLRAVGKFLSSLVCSVSVAQRYHGVYCVQLVSTQYETQCEDHSRKLMLLSNVSELSNLRLHAQALTLGALAGAALLDIFPREKMKLLEVFFHNFGGDRRRKNNRGRMLEIMKSGEEEHVACFETLEMTLEMNKAPDHHYLVHDQLLYWKGRLVIPNSHNLMKQMLNEFHTSLLGGYVVMAKTLARI</sequence>
<evidence type="ECO:0000313" key="1">
    <source>
        <dbReference type="EMBL" id="WVY98746.1"/>
    </source>
</evidence>
<keyword evidence="2" id="KW-1185">Reference proteome</keyword>
<gene>
    <name evidence="1" type="ORF">V8G54_030897</name>
</gene>
<accession>A0AAQ3MXD0</accession>
<reference evidence="1 2" key="1">
    <citation type="journal article" date="2023" name="Life. Sci Alliance">
        <title>Evolutionary insights into 3D genome organization and epigenetic landscape of Vigna mungo.</title>
        <authorList>
            <person name="Junaid A."/>
            <person name="Singh B."/>
            <person name="Bhatia S."/>
        </authorList>
    </citation>
    <scope>NUCLEOTIDE SEQUENCE [LARGE SCALE GENOMIC DNA]</scope>
    <source>
        <strain evidence="1">Urdbean</strain>
    </source>
</reference>
<organism evidence="1 2">
    <name type="scientific">Vigna mungo</name>
    <name type="common">Black gram</name>
    <name type="synonym">Phaseolus mungo</name>
    <dbReference type="NCBI Taxonomy" id="3915"/>
    <lineage>
        <taxon>Eukaryota</taxon>
        <taxon>Viridiplantae</taxon>
        <taxon>Streptophyta</taxon>
        <taxon>Embryophyta</taxon>
        <taxon>Tracheophyta</taxon>
        <taxon>Spermatophyta</taxon>
        <taxon>Magnoliopsida</taxon>
        <taxon>eudicotyledons</taxon>
        <taxon>Gunneridae</taxon>
        <taxon>Pentapetalae</taxon>
        <taxon>rosids</taxon>
        <taxon>fabids</taxon>
        <taxon>Fabales</taxon>
        <taxon>Fabaceae</taxon>
        <taxon>Papilionoideae</taxon>
        <taxon>50 kb inversion clade</taxon>
        <taxon>NPAAA clade</taxon>
        <taxon>indigoferoid/millettioid clade</taxon>
        <taxon>Phaseoleae</taxon>
        <taxon>Vigna</taxon>
    </lineage>
</organism>